<dbReference type="InterPro" id="IPR027417">
    <property type="entry name" value="P-loop_NTPase"/>
</dbReference>
<protein>
    <submittedName>
        <fullName evidence="6">Dipeptide/oligopeptide/nickel ABC transporter ATP-binding protein</fullName>
    </submittedName>
</protein>
<dbReference type="SMART" id="SM00382">
    <property type="entry name" value="AAA"/>
    <property type="match status" value="1"/>
</dbReference>
<reference evidence="6 7" key="1">
    <citation type="submission" date="2023-04" db="EMBL/GenBank/DDBJ databases">
        <title>Klugiella caeni sp. nov. isolated from the sludge of biochemical tank.</title>
        <authorList>
            <person name="Geng K."/>
        </authorList>
    </citation>
    <scope>NUCLEOTIDE SEQUENCE [LARGE SCALE GENOMIC DNA]</scope>
    <source>
        <strain evidence="6 7">YN-L-19</strain>
    </source>
</reference>
<keyword evidence="4 6" id="KW-0067">ATP-binding</keyword>
<name>A0AAW6T2D1_9MICO</name>
<comment type="similarity">
    <text evidence="1">Belongs to the ABC transporter superfamily.</text>
</comment>
<sequence>MPQPSALPAPAPAPAPPVIEVTDLALRYPGQSTLAVTGVTFSVPRGQTLAIVGEAGCGKTTLARALAGRAGLRKSSSPLVDGGSLRVAGHSRPKPGRRERARWQFDVGYLAQDAGERLHPRLTIAENVAEPIYLRDQKFDRREAGAAVAGLLDRLHLPLGFMDRFPHELSRGQRQRVALARALVLEPKVLVADDPTMGVDAIVRGPLLDSIRELRLDREFTAVVIAHDLPEVRRFTSRVAIMQGGAIVGLGNIDEVLDQPLHPYVRKLGEVAR</sequence>
<accession>A0AAW6T2D1</accession>
<keyword evidence="2" id="KW-0813">Transport</keyword>
<gene>
    <name evidence="6" type="ORF">QF206_03095</name>
</gene>
<dbReference type="RefSeq" id="WP_281487726.1">
    <property type="nucleotide sequence ID" value="NZ_JASATX010000001.1"/>
</dbReference>
<feature type="domain" description="ABC transporter" evidence="5">
    <location>
        <begin position="19"/>
        <end position="269"/>
    </location>
</feature>
<organism evidence="6 7">
    <name type="scientific">Ruicaihuangia caeni</name>
    <dbReference type="NCBI Taxonomy" id="3042517"/>
    <lineage>
        <taxon>Bacteria</taxon>
        <taxon>Bacillati</taxon>
        <taxon>Actinomycetota</taxon>
        <taxon>Actinomycetes</taxon>
        <taxon>Micrococcales</taxon>
        <taxon>Microbacteriaceae</taxon>
        <taxon>Ruicaihuangia</taxon>
    </lineage>
</organism>
<evidence type="ECO:0000313" key="6">
    <source>
        <dbReference type="EMBL" id="MDI2097956.1"/>
    </source>
</evidence>
<keyword evidence="3" id="KW-0547">Nucleotide-binding</keyword>
<dbReference type="SUPFAM" id="SSF52540">
    <property type="entry name" value="P-loop containing nucleoside triphosphate hydrolases"/>
    <property type="match status" value="1"/>
</dbReference>
<dbReference type="InterPro" id="IPR003439">
    <property type="entry name" value="ABC_transporter-like_ATP-bd"/>
</dbReference>
<dbReference type="CDD" id="cd03257">
    <property type="entry name" value="ABC_NikE_OppD_transporters"/>
    <property type="match status" value="1"/>
</dbReference>
<evidence type="ECO:0000256" key="1">
    <source>
        <dbReference type="ARBA" id="ARBA00005417"/>
    </source>
</evidence>
<dbReference type="InterPro" id="IPR003593">
    <property type="entry name" value="AAA+_ATPase"/>
</dbReference>
<evidence type="ECO:0000313" key="7">
    <source>
        <dbReference type="Proteomes" id="UP001321506"/>
    </source>
</evidence>
<dbReference type="Pfam" id="PF00005">
    <property type="entry name" value="ABC_tran"/>
    <property type="match status" value="1"/>
</dbReference>
<evidence type="ECO:0000256" key="3">
    <source>
        <dbReference type="ARBA" id="ARBA00022741"/>
    </source>
</evidence>
<evidence type="ECO:0000259" key="5">
    <source>
        <dbReference type="PROSITE" id="PS50893"/>
    </source>
</evidence>
<dbReference type="GO" id="GO:0016887">
    <property type="term" value="F:ATP hydrolysis activity"/>
    <property type="evidence" value="ECO:0007669"/>
    <property type="project" value="InterPro"/>
</dbReference>
<proteinExistence type="inferred from homology"/>
<dbReference type="InterPro" id="IPR050319">
    <property type="entry name" value="ABC_transp_ATP-bind"/>
</dbReference>
<dbReference type="PROSITE" id="PS50893">
    <property type="entry name" value="ABC_TRANSPORTER_2"/>
    <property type="match status" value="1"/>
</dbReference>
<dbReference type="PANTHER" id="PTHR43776:SF7">
    <property type="entry name" value="D,D-DIPEPTIDE TRANSPORT ATP-BINDING PROTEIN DDPF-RELATED"/>
    <property type="match status" value="1"/>
</dbReference>
<comment type="caution">
    <text evidence="6">The sequence shown here is derived from an EMBL/GenBank/DDBJ whole genome shotgun (WGS) entry which is preliminary data.</text>
</comment>
<dbReference type="Gene3D" id="3.40.50.300">
    <property type="entry name" value="P-loop containing nucleotide triphosphate hydrolases"/>
    <property type="match status" value="1"/>
</dbReference>
<dbReference type="PANTHER" id="PTHR43776">
    <property type="entry name" value="TRANSPORT ATP-BINDING PROTEIN"/>
    <property type="match status" value="1"/>
</dbReference>
<dbReference type="GO" id="GO:0005524">
    <property type="term" value="F:ATP binding"/>
    <property type="evidence" value="ECO:0007669"/>
    <property type="project" value="UniProtKB-KW"/>
</dbReference>
<keyword evidence="7" id="KW-1185">Reference proteome</keyword>
<dbReference type="EMBL" id="JASATX010000001">
    <property type="protein sequence ID" value="MDI2097956.1"/>
    <property type="molecule type" value="Genomic_DNA"/>
</dbReference>
<evidence type="ECO:0000256" key="2">
    <source>
        <dbReference type="ARBA" id="ARBA00022448"/>
    </source>
</evidence>
<dbReference type="Proteomes" id="UP001321506">
    <property type="component" value="Unassembled WGS sequence"/>
</dbReference>
<evidence type="ECO:0000256" key="4">
    <source>
        <dbReference type="ARBA" id="ARBA00022840"/>
    </source>
</evidence>
<dbReference type="GO" id="GO:0055085">
    <property type="term" value="P:transmembrane transport"/>
    <property type="evidence" value="ECO:0007669"/>
    <property type="project" value="UniProtKB-ARBA"/>
</dbReference>
<dbReference type="AlphaFoldDB" id="A0AAW6T2D1"/>